<dbReference type="AlphaFoldDB" id="A0A916QL73"/>
<keyword evidence="1" id="KW-0472">Membrane</keyword>
<gene>
    <name evidence="3" type="ORF">GCM10011403_26650</name>
</gene>
<organism evidence="3 4">
    <name type="scientific">Pseudohongiella nitratireducens</name>
    <dbReference type="NCBI Taxonomy" id="1768907"/>
    <lineage>
        <taxon>Bacteria</taxon>
        <taxon>Pseudomonadati</taxon>
        <taxon>Pseudomonadota</taxon>
        <taxon>Gammaproteobacteria</taxon>
        <taxon>Pseudomonadales</taxon>
        <taxon>Pseudohongiellaceae</taxon>
        <taxon>Pseudohongiella</taxon>
    </lineage>
</organism>
<proteinExistence type="predicted"/>
<protein>
    <submittedName>
        <fullName evidence="3">Uncharacterized protein</fullName>
    </submittedName>
</protein>
<dbReference type="OrthoDB" id="7068026at2"/>
<feature type="signal peptide" evidence="2">
    <location>
        <begin position="1"/>
        <end position="22"/>
    </location>
</feature>
<dbReference type="EMBL" id="BMIY01000012">
    <property type="protein sequence ID" value="GFZ81873.1"/>
    <property type="molecule type" value="Genomic_DNA"/>
</dbReference>
<reference evidence="3" key="1">
    <citation type="journal article" date="2014" name="Int. J. Syst. Evol. Microbiol.">
        <title>Complete genome sequence of Corynebacterium casei LMG S-19264T (=DSM 44701T), isolated from a smear-ripened cheese.</title>
        <authorList>
            <consortium name="US DOE Joint Genome Institute (JGI-PGF)"/>
            <person name="Walter F."/>
            <person name="Albersmeier A."/>
            <person name="Kalinowski J."/>
            <person name="Ruckert C."/>
        </authorList>
    </citation>
    <scope>NUCLEOTIDE SEQUENCE</scope>
    <source>
        <strain evidence="3">CGMCC 1.15425</strain>
    </source>
</reference>
<feature type="chain" id="PRO_5037709981" evidence="2">
    <location>
        <begin position="23"/>
        <end position="75"/>
    </location>
</feature>
<accession>A0A916QL73</accession>
<keyword evidence="2" id="KW-0732">Signal</keyword>
<dbReference type="Proteomes" id="UP000627715">
    <property type="component" value="Unassembled WGS sequence"/>
</dbReference>
<keyword evidence="1" id="KW-1133">Transmembrane helix</keyword>
<comment type="caution">
    <text evidence="3">The sequence shown here is derived from an EMBL/GenBank/DDBJ whole genome shotgun (WGS) entry which is preliminary data.</text>
</comment>
<evidence type="ECO:0000256" key="1">
    <source>
        <dbReference type="SAM" id="Phobius"/>
    </source>
</evidence>
<sequence>MKKTIWLTLFIALIVVNALAMAAEAYGDLVIPIPYRLAIVLAISLVTLVFCGAWQLMRGAESEVPASHDKTTKDS</sequence>
<evidence type="ECO:0000256" key="2">
    <source>
        <dbReference type="SAM" id="SignalP"/>
    </source>
</evidence>
<evidence type="ECO:0000313" key="3">
    <source>
        <dbReference type="EMBL" id="GFZ81873.1"/>
    </source>
</evidence>
<evidence type="ECO:0000313" key="4">
    <source>
        <dbReference type="Proteomes" id="UP000627715"/>
    </source>
</evidence>
<name>A0A916QL73_9GAMM</name>
<dbReference type="RefSeq" id="WP_068810271.1">
    <property type="nucleotide sequence ID" value="NZ_BMIY01000012.1"/>
</dbReference>
<reference evidence="3" key="2">
    <citation type="submission" date="2020-09" db="EMBL/GenBank/DDBJ databases">
        <authorList>
            <person name="Sun Q."/>
            <person name="Zhou Y."/>
        </authorList>
    </citation>
    <scope>NUCLEOTIDE SEQUENCE</scope>
    <source>
        <strain evidence="3">CGMCC 1.15425</strain>
    </source>
</reference>
<feature type="transmembrane region" description="Helical" evidence="1">
    <location>
        <begin position="37"/>
        <end position="57"/>
    </location>
</feature>
<keyword evidence="1" id="KW-0812">Transmembrane</keyword>
<keyword evidence="4" id="KW-1185">Reference proteome</keyword>